<dbReference type="EMBL" id="JADGJH010000672">
    <property type="protein sequence ID" value="KAJ3124432.1"/>
    <property type="molecule type" value="Genomic_DNA"/>
</dbReference>
<dbReference type="InterPro" id="IPR020103">
    <property type="entry name" value="PsdUridine_synth_cat_dom_sf"/>
</dbReference>
<evidence type="ECO:0000259" key="1">
    <source>
        <dbReference type="Pfam" id="PF00849"/>
    </source>
</evidence>
<dbReference type="InterPro" id="IPR006224">
    <property type="entry name" value="PsdUridine_synth_RluA-like_CS"/>
</dbReference>
<evidence type="ECO:0000313" key="2">
    <source>
        <dbReference type="EMBL" id="KAJ3124432.1"/>
    </source>
</evidence>
<organism evidence="2 3">
    <name type="scientific">Physocladia obscura</name>
    <dbReference type="NCBI Taxonomy" id="109957"/>
    <lineage>
        <taxon>Eukaryota</taxon>
        <taxon>Fungi</taxon>
        <taxon>Fungi incertae sedis</taxon>
        <taxon>Chytridiomycota</taxon>
        <taxon>Chytridiomycota incertae sedis</taxon>
        <taxon>Chytridiomycetes</taxon>
        <taxon>Chytridiales</taxon>
        <taxon>Chytriomycetaceae</taxon>
        <taxon>Physocladia</taxon>
    </lineage>
</organism>
<proteinExistence type="predicted"/>
<name>A0AAD5XEA0_9FUNG</name>
<dbReference type="AlphaFoldDB" id="A0AAD5XEA0"/>
<dbReference type="InterPro" id="IPR006145">
    <property type="entry name" value="PsdUridine_synth_RsuA/RluA"/>
</dbReference>
<accession>A0AAD5XEA0</accession>
<dbReference type="GO" id="GO:0009982">
    <property type="term" value="F:pseudouridine synthase activity"/>
    <property type="evidence" value="ECO:0007669"/>
    <property type="project" value="InterPro"/>
</dbReference>
<gene>
    <name evidence="2" type="ORF">HK100_011242</name>
</gene>
<dbReference type="Proteomes" id="UP001211907">
    <property type="component" value="Unassembled WGS sequence"/>
</dbReference>
<dbReference type="GO" id="GO:0001522">
    <property type="term" value="P:pseudouridine synthesis"/>
    <property type="evidence" value="ECO:0007669"/>
    <property type="project" value="InterPro"/>
</dbReference>
<feature type="domain" description="Pseudouridine synthase RsuA/RluA-like" evidence="1">
    <location>
        <begin position="131"/>
        <end position="235"/>
    </location>
</feature>
<dbReference type="Gene3D" id="3.30.2350.10">
    <property type="entry name" value="Pseudouridine synthase"/>
    <property type="match status" value="1"/>
</dbReference>
<dbReference type="Pfam" id="PF00849">
    <property type="entry name" value="PseudoU_synth_2"/>
    <property type="match status" value="1"/>
</dbReference>
<keyword evidence="3" id="KW-1185">Reference proteome</keyword>
<sequence>MVSNSLRKAAGGAARAARVFDKQRQVTRRTATVGDTQHGASAEQFVSAALGIARPLARLKILNAEVCLARSTHARSRSAIALAPATPLHAGDSLDILLPLSKSDRDKASVDRDFAQSVQDLKDAIIYRDQHILILNKPRALSVQAGSKMKTSVAELLVGLKFSNPEPPRLVHRLDKDTTGCLILARTKQAATRLADLFARAESKESENVLVKTYLAIITGKPLAETGRLTTGIVQTGDTAPFEKLTTIEWRM</sequence>
<dbReference type="GO" id="GO:0003723">
    <property type="term" value="F:RNA binding"/>
    <property type="evidence" value="ECO:0007669"/>
    <property type="project" value="InterPro"/>
</dbReference>
<reference evidence="2" key="1">
    <citation type="submission" date="2020-05" db="EMBL/GenBank/DDBJ databases">
        <title>Phylogenomic resolution of chytrid fungi.</title>
        <authorList>
            <person name="Stajich J.E."/>
            <person name="Amses K."/>
            <person name="Simmons R."/>
            <person name="Seto K."/>
            <person name="Myers J."/>
            <person name="Bonds A."/>
            <person name="Quandt C.A."/>
            <person name="Barry K."/>
            <person name="Liu P."/>
            <person name="Grigoriev I."/>
            <person name="Longcore J.E."/>
            <person name="James T.Y."/>
        </authorList>
    </citation>
    <scope>NUCLEOTIDE SEQUENCE</scope>
    <source>
        <strain evidence="2">JEL0513</strain>
    </source>
</reference>
<dbReference type="CDD" id="cd02869">
    <property type="entry name" value="PseudoU_synth_RluA_like"/>
    <property type="match status" value="1"/>
</dbReference>
<protein>
    <recommendedName>
        <fullName evidence="1">Pseudouridine synthase RsuA/RluA-like domain-containing protein</fullName>
    </recommendedName>
</protein>
<evidence type="ECO:0000313" key="3">
    <source>
        <dbReference type="Proteomes" id="UP001211907"/>
    </source>
</evidence>
<dbReference type="InterPro" id="IPR050188">
    <property type="entry name" value="RluA_PseudoU_synthase"/>
</dbReference>
<dbReference type="PROSITE" id="PS01129">
    <property type="entry name" value="PSI_RLU"/>
    <property type="match status" value="1"/>
</dbReference>
<comment type="caution">
    <text evidence="2">The sequence shown here is derived from an EMBL/GenBank/DDBJ whole genome shotgun (WGS) entry which is preliminary data.</text>
</comment>
<dbReference type="SUPFAM" id="SSF55120">
    <property type="entry name" value="Pseudouridine synthase"/>
    <property type="match status" value="1"/>
</dbReference>
<dbReference type="PANTHER" id="PTHR21600">
    <property type="entry name" value="MITOCHONDRIAL RNA PSEUDOURIDINE SYNTHASE"/>
    <property type="match status" value="1"/>
</dbReference>